<dbReference type="GO" id="GO:0016757">
    <property type="term" value="F:glycosyltransferase activity"/>
    <property type="evidence" value="ECO:0007669"/>
    <property type="project" value="UniProtKB-KW"/>
</dbReference>
<feature type="region of interest" description="Disordered" evidence="3">
    <location>
        <begin position="521"/>
        <end position="541"/>
    </location>
</feature>
<dbReference type="Pfam" id="PF00534">
    <property type="entry name" value="Glycos_transf_1"/>
    <property type="match status" value="1"/>
</dbReference>
<dbReference type="Gene3D" id="3.40.50.2000">
    <property type="entry name" value="Glycogen Phosphorylase B"/>
    <property type="match status" value="2"/>
</dbReference>
<keyword evidence="2 6" id="KW-0808">Transferase</keyword>
<dbReference type="CDD" id="cd03801">
    <property type="entry name" value="GT4_PimA-like"/>
    <property type="match status" value="1"/>
</dbReference>
<dbReference type="PANTHER" id="PTHR12526">
    <property type="entry name" value="GLYCOSYLTRANSFERASE"/>
    <property type="match status" value="1"/>
</dbReference>
<protein>
    <submittedName>
        <fullName evidence="6">Glycosyltransferase involved in cell wall bisynthesis</fullName>
    </submittedName>
</protein>
<dbReference type="SUPFAM" id="SSF53756">
    <property type="entry name" value="UDP-Glycosyltransferase/glycogen phosphorylase"/>
    <property type="match status" value="1"/>
</dbReference>
<feature type="compositionally biased region" description="Basic and acidic residues" evidence="3">
    <location>
        <begin position="532"/>
        <end position="541"/>
    </location>
</feature>
<evidence type="ECO:0000256" key="1">
    <source>
        <dbReference type="ARBA" id="ARBA00022676"/>
    </source>
</evidence>
<dbReference type="STRING" id="47866.GA0074694_5820"/>
<proteinExistence type="predicted"/>
<dbReference type="InterPro" id="IPR028098">
    <property type="entry name" value="Glyco_trans_4-like_N"/>
</dbReference>
<evidence type="ECO:0000313" key="7">
    <source>
        <dbReference type="Proteomes" id="UP000198906"/>
    </source>
</evidence>
<dbReference type="Pfam" id="PF13439">
    <property type="entry name" value="Glyco_transf_4"/>
    <property type="match status" value="1"/>
</dbReference>
<evidence type="ECO:0000256" key="2">
    <source>
        <dbReference type="ARBA" id="ARBA00022679"/>
    </source>
</evidence>
<evidence type="ECO:0000313" key="6">
    <source>
        <dbReference type="EMBL" id="SCL30864.1"/>
    </source>
</evidence>
<dbReference type="RefSeq" id="WP_245714957.1">
    <property type="nucleotide sequence ID" value="NZ_FMHU01000002.1"/>
</dbReference>
<dbReference type="Proteomes" id="UP000198906">
    <property type="component" value="Unassembled WGS sequence"/>
</dbReference>
<evidence type="ECO:0000256" key="3">
    <source>
        <dbReference type="SAM" id="MobiDB-lite"/>
    </source>
</evidence>
<name>A0A1C6SMX6_9ACTN</name>
<feature type="domain" description="Glycosyltransferase subfamily 4-like N-terminal" evidence="5">
    <location>
        <begin position="200"/>
        <end position="307"/>
    </location>
</feature>
<evidence type="ECO:0000259" key="4">
    <source>
        <dbReference type="Pfam" id="PF00534"/>
    </source>
</evidence>
<keyword evidence="1" id="KW-0328">Glycosyltransferase</keyword>
<dbReference type="AlphaFoldDB" id="A0A1C6SMX6"/>
<reference evidence="7" key="1">
    <citation type="submission" date="2016-06" db="EMBL/GenBank/DDBJ databases">
        <authorList>
            <person name="Varghese N."/>
        </authorList>
    </citation>
    <scope>NUCLEOTIDE SEQUENCE [LARGE SCALE GENOMIC DNA]</scope>
    <source>
        <strain evidence="7">DSM 46123</strain>
    </source>
</reference>
<sequence>MEPVQGAAAPSRRGRVVMLVDNGVHGDSRVQKAARSVAEAGWEVILVGIRRGAATEDTWRIGDAEVRLISVSRRIPHPVAYRRALLRRPLAYRPGPDGRRKIQRLKAQRDDLDLRLSEIKVARREGTISQFSELSRKGVLAVPYFMNKARFQWVKFRNAELKRLQDRQQDPHSRIDNLALRFWQTTMGDRAWRRLDPELWDYELAFAPVLDELKPDLIHAHDFRMLGVGARATMRARAAGRDVKLVWDAHEFVPGIIGRPKNLRWLPAQIAYVREHAPYADAVMTVSPTLADLLRKMHDLPEQPSVVLNAPPRTLTPEQRALPVPDLRALCGIDAATPLLVYCGGINPSRGVDVMIRALTELPDAHVALVSLHPNGKVPTMIELEDLAAELGVADRVHLLPYVPHWQVPQFLAAADAGVIPIHHKPNHEIALITKFFEYAHARLPMVVSDVQTMADTTRATGQGEVFVADDLADYLRAVRMVLADPERYRKAYDQPGVLAGWTWEAQAQVMEDVYRRLLPGRPPAPSVPAPEPEKDPAPVS</sequence>
<organism evidence="6 7">
    <name type="scientific">Micromonospora inyonensis</name>
    <dbReference type="NCBI Taxonomy" id="47866"/>
    <lineage>
        <taxon>Bacteria</taxon>
        <taxon>Bacillati</taxon>
        <taxon>Actinomycetota</taxon>
        <taxon>Actinomycetes</taxon>
        <taxon>Micromonosporales</taxon>
        <taxon>Micromonosporaceae</taxon>
        <taxon>Micromonospora</taxon>
    </lineage>
</organism>
<evidence type="ECO:0000259" key="5">
    <source>
        <dbReference type="Pfam" id="PF13439"/>
    </source>
</evidence>
<dbReference type="PANTHER" id="PTHR12526:SF600">
    <property type="entry name" value="GLYCOSYL TRANSFERASE GROUP 1"/>
    <property type="match status" value="1"/>
</dbReference>
<feature type="domain" description="Glycosyl transferase family 1" evidence="4">
    <location>
        <begin position="334"/>
        <end position="492"/>
    </location>
</feature>
<gene>
    <name evidence="6" type="ORF">GA0074694_5820</name>
</gene>
<dbReference type="EMBL" id="FMHU01000002">
    <property type="protein sequence ID" value="SCL30864.1"/>
    <property type="molecule type" value="Genomic_DNA"/>
</dbReference>
<keyword evidence="7" id="KW-1185">Reference proteome</keyword>
<feature type="compositionally biased region" description="Pro residues" evidence="3">
    <location>
        <begin position="521"/>
        <end position="531"/>
    </location>
</feature>
<dbReference type="InterPro" id="IPR001296">
    <property type="entry name" value="Glyco_trans_1"/>
</dbReference>
<accession>A0A1C6SMX6</accession>